<evidence type="ECO:0000313" key="2">
    <source>
        <dbReference type="EMBL" id="PXF40022.1"/>
    </source>
</evidence>
<organism evidence="2 3">
    <name type="scientific">Gracilariopsis chorda</name>
    <dbReference type="NCBI Taxonomy" id="448386"/>
    <lineage>
        <taxon>Eukaryota</taxon>
        <taxon>Rhodophyta</taxon>
        <taxon>Florideophyceae</taxon>
        <taxon>Rhodymeniophycidae</taxon>
        <taxon>Gracilariales</taxon>
        <taxon>Gracilariaceae</taxon>
        <taxon>Gracilariopsis</taxon>
    </lineage>
</organism>
<accession>A0A2V3ID62</accession>
<dbReference type="OrthoDB" id="10545029at2759"/>
<name>A0A2V3ID62_9FLOR</name>
<dbReference type="EMBL" id="NBIV01000378">
    <property type="protein sequence ID" value="PXF40022.1"/>
    <property type="molecule type" value="Genomic_DNA"/>
</dbReference>
<evidence type="ECO:0000256" key="1">
    <source>
        <dbReference type="SAM" id="MobiDB-lite"/>
    </source>
</evidence>
<keyword evidence="3" id="KW-1185">Reference proteome</keyword>
<reference evidence="2 3" key="1">
    <citation type="journal article" date="2018" name="Mol. Biol. Evol.">
        <title>Analysis of the draft genome of the red seaweed Gracilariopsis chorda provides insights into genome size evolution in Rhodophyta.</title>
        <authorList>
            <person name="Lee J."/>
            <person name="Yang E.C."/>
            <person name="Graf L."/>
            <person name="Yang J.H."/>
            <person name="Qiu H."/>
            <person name="Zel Zion U."/>
            <person name="Chan C.X."/>
            <person name="Stephens T.G."/>
            <person name="Weber A.P.M."/>
            <person name="Boo G.H."/>
            <person name="Boo S.M."/>
            <person name="Kim K.M."/>
            <person name="Shin Y."/>
            <person name="Jung M."/>
            <person name="Lee S.J."/>
            <person name="Yim H.S."/>
            <person name="Lee J.H."/>
            <person name="Bhattacharya D."/>
            <person name="Yoon H.S."/>
        </authorList>
    </citation>
    <scope>NUCLEOTIDE SEQUENCE [LARGE SCALE GENOMIC DNA]</scope>
    <source>
        <strain evidence="2 3">SKKU-2015</strain>
        <tissue evidence="2">Whole body</tissue>
    </source>
</reference>
<sequence>MRGRSLDSGDSGKAGSSSRPSTTTGQIILPDAVEGEINTQQPCVPAAVCTETESDEIESTETFAAKAKRMLRPKSMGYLIGNREGTTEANQRFSRVASKQEQSAGISLREKLAAAAEEDDLRNFHMSEWGKISVENDHDDANYGDSSLWPISKARRRLVEDERVIARFSYCSPAKSFILPDNL</sequence>
<protein>
    <submittedName>
        <fullName evidence="2">Uncharacterized protein</fullName>
    </submittedName>
</protein>
<gene>
    <name evidence="2" type="ORF">BWQ96_10267</name>
</gene>
<proteinExistence type="predicted"/>
<comment type="caution">
    <text evidence="2">The sequence shown here is derived from an EMBL/GenBank/DDBJ whole genome shotgun (WGS) entry which is preliminary data.</text>
</comment>
<dbReference type="AlphaFoldDB" id="A0A2V3ID62"/>
<feature type="compositionally biased region" description="Low complexity" evidence="1">
    <location>
        <begin position="8"/>
        <end position="18"/>
    </location>
</feature>
<evidence type="ECO:0000313" key="3">
    <source>
        <dbReference type="Proteomes" id="UP000247409"/>
    </source>
</evidence>
<feature type="region of interest" description="Disordered" evidence="1">
    <location>
        <begin position="1"/>
        <end position="28"/>
    </location>
</feature>
<dbReference type="Proteomes" id="UP000247409">
    <property type="component" value="Unassembled WGS sequence"/>
</dbReference>